<dbReference type="Pfam" id="PF00015">
    <property type="entry name" value="MCPsignal"/>
    <property type="match status" value="1"/>
</dbReference>
<evidence type="ECO:0000256" key="1">
    <source>
        <dbReference type="ARBA" id="ARBA00023224"/>
    </source>
</evidence>
<gene>
    <name evidence="8" type="primary">mcp4_11</name>
    <name evidence="8" type="ORF">LA5096_04882</name>
</gene>
<dbReference type="PANTHER" id="PTHR32089:SF112">
    <property type="entry name" value="LYSOZYME-LIKE PROTEIN-RELATED"/>
    <property type="match status" value="1"/>
</dbReference>
<dbReference type="GO" id="GO:0016020">
    <property type="term" value="C:membrane"/>
    <property type="evidence" value="ECO:0007669"/>
    <property type="project" value="InterPro"/>
</dbReference>
<evidence type="ECO:0000256" key="2">
    <source>
        <dbReference type="ARBA" id="ARBA00029447"/>
    </source>
</evidence>
<keyword evidence="1 3" id="KW-0807">Transducer</keyword>
<evidence type="ECO:0000259" key="7">
    <source>
        <dbReference type="PROSITE" id="PS50885"/>
    </source>
</evidence>
<dbReference type="PANTHER" id="PTHR32089">
    <property type="entry name" value="METHYL-ACCEPTING CHEMOTAXIS PROTEIN MCPB"/>
    <property type="match status" value="1"/>
</dbReference>
<keyword evidence="5" id="KW-1133">Transmembrane helix</keyword>
<feature type="coiled-coil region" evidence="4">
    <location>
        <begin position="279"/>
        <end position="310"/>
    </location>
</feature>
<dbReference type="RefSeq" id="WP_055117384.1">
    <property type="nucleotide sequence ID" value="NZ_CXWA01000004.1"/>
</dbReference>
<keyword evidence="9" id="KW-1185">Reference proteome</keyword>
<sequence>MTLGSNPISNSVAAKILSLVAFLCIGLVVVAAVAIIQMNLIGKELANIAEKDIPLTEAISHVTNHQLEQAVLVERMMRIAGVSDEAEKSHFGTMKEHLQKLEKKVADEILKAEQLAEYALANSSTEVERKEFEMAVDRLKQIEREYATYKLHVDEIMIYVEQNDLEAANKLLITLEEEQERLDHELIALLEEIEGFTLAAALAAEAHEKQALRQITVVSIATFLLCGIGSVLFARFMISKPLNEVSGGLFELARGNTDVSVRVRSRDEIGKVAQAFEVFRDNVIEMKRLQEQAREEEAQAEADRRDTRLRLADELEGKLMTSCEAVVTALQHLSDGAHQLAKNSDETLERSNTVAAAAEEATACVQSVASASEELASSIQEISRQITFANTSTTNTSEQAATSDQTVRQLSSAAEEITEVLKLISDIADQTNLLALNATIEAARAGEAGKGFAVVASEVKALANQTGQATDQIGTQLSGVQSGAATCSDAITRVVTSMSAIREQVSSIASAIEEQNAVTAEIAKNASEVAQGSADISMNITEVNQAAQVSGERVKEVAGRVDDVSTQINTIRNGLADFLGHLRAA</sequence>
<feature type="domain" description="HAMP" evidence="7">
    <location>
        <begin position="236"/>
        <end position="288"/>
    </location>
</feature>
<evidence type="ECO:0000313" key="8">
    <source>
        <dbReference type="EMBL" id="CTQ76791.1"/>
    </source>
</evidence>
<dbReference type="SMART" id="SM00283">
    <property type="entry name" value="MA"/>
    <property type="match status" value="1"/>
</dbReference>
<keyword evidence="5" id="KW-0812">Transmembrane</keyword>
<dbReference type="Proteomes" id="UP000049983">
    <property type="component" value="Unassembled WGS sequence"/>
</dbReference>
<keyword evidence="4" id="KW-0175">Coiled coil</keyword>
<reference evidence="9" key="1">
    <citation type="submission" date="2015-07" db="EMBL/GenBank/DDBJ databases">
        <authorList>
            <person name="Rodrigo-Torres Lidia"/>
            <person name="Arahal R.David."/>
        </authorList>
    </citation>
    <scope>NUCLEOTIDE SEQUENCE [LARGE SCALE GENOMIC DNA]</scope>
    <source>
        <strain evidence="9">CECT 5096</strain>
    </source>
</reference>
<protein>
    <submittedName>
        <fullName evidence="8">Methyl-accepting chemotaxis protein 4</fullName>
    </submittedName>
</protein>
<dbReference type="EMBL" id="CXWC01000013">
    <property type="protein sequence ID" value="CTQ76791.1"/>
    <property type="molecule type" value="Genomic_DNA"/>
</dbReference>
<dbReference type="GeneID" id="97672161"/>
<evidence type="ECO:0000256" key="4">
    <source>
        <dbReference type="SAM" id="Coils"/>
    </source>
</evidence>
<dbReference type="PROSITE" id="PS50111">
    <property type="entry name" value="CHEMOTAXIS_TRANSDUC_2"/>
    <property type="match status" value="1"/>
</dbReference>
<proteinExistence type="inferred from homology"/>
<dbReference type="STRING" id="311410.LA5095_03600"/>
<dbReference type="InterPro" id="IPR003660">
    <property type="entry name" value="HAMP_dom"/>
</dbReference>
<accession>A0A0M7AQL0</accession>
<dbReference type="AlphaFoldDB" id="A0A0M7AQL0"/>
<dbReference type="PROSITE" id="PS50885">
    <property type="entry name" value="HAMP"/>
    <property type="match status" value="1"/>
</dbReference>
<feature type="coiled-coil region" evidence="4">
    <location>
        <begin position="165"/>
        <end position="192"/>
    </location>
</feature>
<keyword evidence="5" id="KW-0472">Membrane</keyword>
<evidence type="ECO:0000259" key="6">
    <source>
        <dbReference type="PROSITE" id="PS50111"/>
    </source>
</evidence>
<dbReference type="OrthoDB" id="3289104at2"/>
<organism evidence="8 9">
    <name type="scientific">Roseibium album</name>
    <dbReference type="NCBI Taxonomy" id="311410"/>
    <lineage>
        <taxon>Bacteria</taxon>
        <taxon>Pseudomonadati</taxon>
        <taxon>Pseudomonadota</taxon>
        <taxon>Alphaproteobacteria</taxon>
        <taxon>Hyphomicrobiales</taxon>
        <taxon>Stappiaceae</taxon>
        <taxon>Roseibium</taxon>
    </lineage>
</organism>
<dbReference type="Gene3D" id="1.10.287.950">
    <property type="entry name" value="Methyl-accepting chemotaxis protein"/>
    <property type="match status" value="1"/>
</dbReference>
<dbReference type="SUPFAM" id="SSF58104">
    <property type="entry name" value="Methyl-accepting chemotaxis protein (MCP) signaling domain"/>
    <property type="match status" value="1"/>
</dbReference>
<dbReference type="SMART" id="SM00304">
    <property type="entry name" value="HAMP"/>
    <property type="match status" value="1"/>
</dbReference>
<dbReference type="Gene3D" id="6.10.340.10">
    <property type="match status" value="1"/>
</dbReference>
<evidence type="ECO:0000256" key="5">
    <source>
        <dbReference type="SAM" id="Phobius"/>
    </source>
</evidence>
<evidence type="ECO:0000256" key="3">
    <source>
        <dbReference type="PROSITE-ProRule" id="PRU00284"/>
    </source>
</evidence>
<dbReference type="GO" id="GO:0007165">
    <property type="term" value="P:signal transduction"/>
    <property type="evidence" value="ECO:0007669"/>
    <property type="project" value="UniProtKB-KW"/>
</dbReference>
<feature type="transmembrane region" description="Helical" evidence="5">
    <location>
        <begin position="12"/>
        <end position="36"/>
    </location>
</feature>
<dbReference type="Pfam" id="PF00672">
    <property type="entry name" value="HAMP"/>
    <property type="match status" value="1"/>
</dbReference>
<dbReference type="CDD" id="cd06225">
    <property type="entry name" value="HAMP"/>
    <property type="match status" value="1"/>
</dbReference>
<feature type="transmembrane region" description="Helical" evidence="5">
    <location>
        <begin position="215"/>
        <end position="238"/>
    </location>
</feature>
<evidence type="ECO:0000313" key="9">
    <source>
        <dbReference type="Proteomes" id="UP000049983"/>
    </source>
</evidence>
<feature type="domain" description="Methyl-accepting transducer" evidence="6">
    <location>
        <begin position="322"/>
        <end position="565"/>
    </location>
</feature>
<dbReference type="InterPro" id="IPR004089">
    <property type="entry name" value="MCPsignal_dom"/>
</dbReference>
<comment type="similarity">
    <text evidence="2">Belongs to the methyl-accepting chemotaxis (MCP) protein family.</text>
</comment>
<name>A0A0M7AQL0_9HYPH</name>